<accession>A0A6N4TIT1</accession>
<dbReference type="RefSeq" id="WP_115716474.1">
    <property type="nucleotide sequence ID" value="NZ_AP019695.1"/>
</dbReference>
<dbReference type="EMBL" id="AP019695">
    <property type="protein sequence ID" value="BBK22748.1"/>
    <property type="molecule type" value="Genomic_DNA"/>
</dbReference>
<keyword evidence="2" id="KW-1185">Reference proteome</keyword>
<evidence type="ECO:0000313" key="1">
    <source>
        <dbReference type="EMBL" id="BBK22748.1"/>
    </source>
</evidence>
<evidence type="ECO:0000313" key="2">
    <source>
        <dbReference type="Proteomes" id="UP000464754"/>
    </source>
</evidence>
<dbReference type="KEGG" id="aarg:Aargi30884_16510"/>
<gene>
    <name evidence="1" type="ORF">Aargi30884_16510</name>
</gene>
<protein>
    <submittedName>
        <fullName evidence="1">Uncharacterized protein</fullName>
    </submittedName>
</protein>
<dbReference type="Proteomes" id="UP000464754">
    <property type="component" value="Chromosome"/>
</dbReference>
<dbReference type="AlphaFoldDB" id="A0A6N4TIT1"/>
<reference evidence="2" key="1">
    <citation type="submission" date="2019-05" db="EMBL/GenBank/DDBJ databases">
        <title>Complete genome sequencing of Absiella argi strain JCM 30884.</title>
        <authorList>
            <person name="Sakamoto M."/>
            <person name="Murakami T."/>
            <person name="Mori H."/>
        </authorList>
    </citation>
    <scope>NUCLEOTIDE SEQUENCE [LARGE SCALE GENOMIC DNA]</scope>
    <source>
        <strain evidence="2">JCM 30884</strain>
    </source>
</reference>
<sequence length="72" mass="8592">MTGIEFYNQVLSSPKYRKEYEQNTYFNMQMQYLRQKEHITKATLLSSIIYLSRGIQEAESRMIEMNDMEAGL</sequence>
<proteinExistence type="predicted"/>
<organism evidence="1 2">
    <name type="scientific">Amedibacterium intestinale</name>
    <dbReference type="NCBI Taxonomy" id="2583452"/>
    <lineage>
        <taxon>Bacteria</taxon>
        <taxon>Bacillati</taxon>
        <taxon>Bacillota</taxon>
        <taxon>Erysipelotrichia</taxon>
        <taxon>Erysipelotrichales</taxon>
        <taxon>Erysipelotrichaceae</taxon>
        <taxon>Amedibacterium</taxon>
    </lineage>
</organism>
<name>A0A6N4TIT1_9FIRM</name>